<evidence type="ECO:0000259" key="5">
    <source>
        <dbReference type="PROSITE" id="PS50932"/>
    </source>
</evidence>
<evidence type="ECO:0000256" key="3">
    <source>
        <dbReference type="ARBA" id="ARBA00023163"/>
    </source>
</evidence>
<dbReference type="GO" id="GO:0003677">
    <property type="term" value="F:DNA binding"/>
    <property type="evidence" value="ECO:0007669"/>
    <property type="project" value="UniProtKB-KW"/>
</dbReference>
<evidence type="ECO:0000313" key="7">
    <source>
        <dbReference type="Proteomes" id="UP001500221"/>
    </source>
</evidence>
<comment type="caution">
    <text evidence="6">The sequence shown here is derived from an EMBL/GenBank/DDBJ whole genome shotgun (WGS) entry which is preliminary data.</text>
</comment>
<dbReference type="RefSeq" id="WP_345455503.1">
    <property type="nucleotide sequence ID" value="NZ_BAABKG010000001.1"/>
</dbReference>
<protein>
    <submittedName>
        <fullName evidence="6">LacI family DNA-binding transcriptional regulator</fullName>
    </submittedName>
</protein>
<dbReference type="SUPFAM" id="SSF47413">
    <property type="entry name" value="lambda repressor-like DNA-binding domains"/>
    <property type="match status" value="1"/>
</dbReference>
<dbReference type="Pfam" id="PF00356">
    <property type="entry name" value="LacI"/>
    <property type="match status" value="1"/>
</dbReference>
<dbReference type="InterPro" id="IPR028082">
    <property type="entry name" value="Peripla_BP_I"/>
</dbReference>
<dbReference type="Gene3D" id="3.40.50.2300">
    <property type="match status" value="2"/>
</dbReference>
<dbReference type="PROSITE" id="PS50932">
    <property type="entry name" value="HTH_LACI_2"/>
    <property type="match status" value="1"/>
</dbReference>
<reference evidence="7" key="1">
    <citation type="journal article" date="2019" name="Int. J. Syst. Evol. Microbiol.">
        <title>The Global Catalogue of Microorganisms (GCM) 10K type strain sequencing project: providing services to taxonomists for standard genome sequencing and annotation.</title>
        <authorList>
            <consortium name="The Broad Institute Genomics Platform"/>
            <consortium name="The Broad Institute Genome Sequencing Center for Infectious Disease"/>
            <person name="Wu L."/>
            <person name="Ma J."/>
        </authorList>
    </citation>
    <scope>NUCLEOTIDE SEQUENCE [LARGE SCALE GENOMIC DNA]</scope>
    <source>
        <strain evidence="7">JCM 18459</strain>
    </source>
</reference>
<name>A0ABP9PCC0_9ACTN</name>
<accession>A0ABP9PCC0</accession>
<dbReference type="PANTHER" id="PTHR30146">
    <property type="entry name" value="LACI-RELATED TRANSCRIPTIONAL REPRESSOR"/>
    <property type="match status" value="1"/>
</dbReference>
<evidence type="ECO:0000256" key="4">
    <source>
        <dbReference type="SAM" id="MobiDB-lite"/>
    </source>
</evidence>
<evidence type="ECO:0000256" key="1">
    <source>
        <dbReference type="ARBA" id="ARBA00023015"/>
    </source>
</evidence>
<dbReference type="PANTHER" id="PTHR30146:SF153">
    <property type="entry name" value="LACTOSE OPERON REPRESSOR"/>
    <property type="match status" value="1"/>
</dbReference>
<keyword evidence="3" id="KW-0804">Transcription</keyword>
<proteinExistence type="predicted"/>
<keyword evidence="7" id="KW-1185">Reference proteome</keyword>
<dbReference type="SUPFAM" id="SSF53822">
    <property type="entry name" value="Periplasmic binding protein-like I"/>
    <property type="match status" value="1"/>
</dbReference>
<dbReference type="Gene3D" id="1.10.260.40">
    <property type="entry name" value="lambda repressor-like DNA-binding domains"/>
    <property type="match status" value="1"/>
</dbReference>
<dbReference type="PROSITE" id="PS00356">
    <property type="entry name" value="HTH_LACI_1"/>
    <property type="match status" value="1"/>
</dbReference>
<feature type="domain" description="HTH lacI-type" evidence="5">
    <location>
        <begin position="1"/>
        <end position="53"/>
    </location>
</feature>
<feature type="compositionally biased region" description="Gly residues" evidence="4">
    <location>
        <begin position="329"/>
        <end position="341"/>
    </location>
</feature>
<keyword evidence="2 6" id="KW-0238">DNA-binding</keyword>
<dbReference type="InterPro" id="IPR046335">
    <property type="entry name" value="LacI/GalR-like_sensor"/>
</dbReference>
<dbReference type="CDD" id="cd06267">
    <property type="entry name" value="PBP1_LacI_sugar_binding-like"/>
    <property type="match status" value="1"/>
</dbReference>
<dbReference type="Pfam" id="PF13377">
    <property type="entry name" value="Peripla_BP_3"/>
    <property type="match status" value="1"/>
</dbReference>
<organism evidence="6 7">
    <name type="scientific">Nocardioides marinquilinus</name>
    <dbReference type="NCBI Taxonomy" id="1210400"/>
    <lineage>
        <taxon>Bacteria</taxon>
        <taxon>Bacillati</taxon>
        <taxon>Actinomycetota</taxon>
        <taxon>Actinomycetes</taxon>
        <taxon>Propionibacteriales</taxon>
        <taxon>Nocardioidaceae</taxon>
        <taxon>Nocardioides</taxon>
    </lineage>
</organism>
<sequence length="341" mass="36115">MADVARVADVSIATVSRALRGLPGVSDETRERIRRTADELSYVVSPAASGLSQRATRRVAVVVPRLDAWFQSTVLAAVEGTVRDAGVDVLVYQVDGETQRRRFFRDLPSRRKVDVVVLVALPLLAEEESRLDLLGVEVIVAGGRLRDYPHVEVDDHALARAATQHLLDLGHRRIGFVRTLDTPGAVWSSDVRRREGYADALAAAGLPPSDELVVSEPFGVRAGADGTARLLALPDPPTAVLCYSDEIAVSAFSELTRRGLSVPGDVSLVGIDGNPLAGLFAITSLQQPVAELGRAAGEMAVRLMDGEPLGAERVEMPWTLVDRGSTGPPSGGGPAVGGARG</sequence>
<dbReference type="EMBL" id="BAABKG010000001">
    <property type="protein sequence ID" value="GAA5144306.1"/>
    <property type="molecule type" value="Genomic_DNA"/>
</dbReference>
<evidence type="ECO:0000256" key="2">
    <source>
        <dbReference type="ARBA" id="ARBA00023125"/>
    </source>
</evidence>
<dbReference type="InterPro" id="IPR010982">
    <property type="entry name" value="Lambda_DNA-bd_dom_sf"/>
</dbReference>
<evidence type="ECO:0000313" key="6">
    <source>
        <dbReference type="EMBL" id="GAA5144306.1"/>
    </source>
</evidence>
<dbReference type="Proteomes" id="UP001500221">
    <property type="component" value="Unassembled WGS sequence"/>
</dbReference>
<gene>
    <name evidence="6" type="ORF">GCM10023340_11900</name>
</gene>
<dbReference type="CDD" id="cd01392">
    <property type="entry name" value="HTH_LacI"/>
    <property type="match status" value="1"/>
</dbReference>
<dbReference type="InterPro" id="IPR000843">
    <property type="entry name" value="HTH_LacI"/>
</dbReference>
<keyword evidence="1" id="KW-0805">Transcription regulation</keyword>
<feature type="region of interest" description="Disordered" evidence="4">
    <location>
        <begin position="320"/>
        <end position="341"/>
    </location>
</feature>
<dbReference type="SMART" id="SM00354">
    <property type="entry name" value="HTH_LACI"/>
    <property type="match status" value="1"/>
</dbReference>